<evidence type="ECO:0000313" key="4">
    <source>
        <dbReference type="EMBL" id="QJW34973.1"/>
    </source>
</evidence>
<dbReference type="AlphaFoldDB" id="A0A6M5UCT5"/>
<keyword evidence="2" id="KW-0732">Signal</keyword>
<organism evidence="4 5">
    <name type="scientific">Cellulosimicrobium protaetiae</name>
    <dbReference type="NCBI Taxonomy" id="2587808"/>
    <lineage>
        <taxon>Bacteria</taxon>
        <taxon>Bacillati</taxon>
        <taxon>Actinomycetota</taxon>
        <taxon>Actinomycetes</taxon>
        <taxon>Micrococcales</taxon>
        <taxon>Promicromonosporaceae</taxon>
        <taxon>Cellulosimicrobium</taxon>
    </lineage>
</organism>
<evidence type="ECO:0000313" key="5">
    <source>
        <dbReference type="Proteomes" id="UP000451354"/>
    </source>
</evidence>
<feature type="chain" id="PRO_5038452883" evidence="2">
    <location>
        <begin position="19"/>
        <end position="199"/>
    </location>
</feature>
<evidence type="ECO:0000256" key="1">
    <source>
        <dbReference type="SAM" id="MobiDB-lite"/>
    </source>
</evidence>
<dbReference type="InterPro" id="IPR012347">
    <property type="entry name" value="Ferritin-like"/>
</dbReference>
<dbReference type="Proteomes" id="UP000451354">
    <property type="component" value="Chromosome"/>
</dbReference>
<evidence type="ECO:0000256" key="2">
    <source>
        <dbReference type="SAM" id="SignalP"/>
    </source>
</evidence>
<name>A0A6M5UCT5_9MICO</name>
<keyword evidence="5" id="KW-1185">Reference proteome</keyword>
<dbReference type="OrthoDB" id="26872at2"/>
<proteinExistence type="predicted"/>
<dbReference type="InterPro" id="IPR005183">
    <property type="entry name" value="DUF305_CopM-like"/>
</dbReference>
<dbReference type="PANTHER" id="PTHR36933">
    <property type="entry name" value="SLL0788 PROTEIN"/>
    <property type="match status" value="1"/>
</dbReference>
<dbReference type="EMBL" id="CP052757">
    <property type="protein sequence ID" value="QJW34973.1"/>
    <property type="molecule type" value="Genomic_DNA"/>
</dbReference>
<feature type="signal peptide" evidence="2">
    <location>
        <begin position="1"/>
        <end position="18"/>
    </location>
</feature>
<evidence type="ECO:0000259" key="3">
    <source>
        <dbReference type="Pfam" id="PF03713"/>
    </source>
</evidence>
<accession>A0A6M5UCT5</accession>
<dbReference type="Gene3D" id="1.20.1260.10">
    <property type="match status" value="1"/>
</dbReference>
<dbReference type="KEGG" id="cprt:FIC82_000905"/>
<sequence length="199" mass="21193">MKRMLVTGLALVTVATLAACSSPEDEPGTDPSVTTSQAPDDDAESSTEFNDADVMFAQMMIPHHEQAIEMSDVVLATEGVDPQVTELATRIKEAQGPEIEQLQEWMGAWGADGAGDHSGHGGMDGMMSEDDVQALDDAEGADAGRLFLEQMIVHHEGAIEMAEVEVEDGLHPGAVEMAQAVVDTQSEEIRTMQDLLASL</sequence>
<protein>
    <submittedName>
        <fullName evidence="4">DUF305 domain-containing protein</fullName>
    </submittedName>
</protein>
<feature type="domain" description="DUF305" evidence="3">
    <location>
        <begin position="53"/>
        <end position="196"/>
    </location>
</feature>
<reference evidence="4 5" key="1">
    <citation type="journal article" date="2022" name="Int. J. Syst. Evol. Microbiol.">
        <title>Cellulosimicrobium protaetiae sp. nov., isolated from the gut of the larva of Protaetia brevitarsis seulensis.</title>
        <authorList>
            <person name="Le Han H."/>
            <person name="Nguyen T.T.H."/>
            <person name="Li Z."/>
            <person name="Shin N.R."/>
            <person name="Kim S.G."/>
        </authorList>
    </citation>
    <scope>NUCLEOTIDE SEQUENCE [LARGE SCALE GENOMIC DNA]</scope>
    <source>
        <strain evidence="4 5">BI34</strain>
    </source>
</reference>
<dbReference type="PROSITE" id="PS51257">
    <property type="entry name" value="PROKAR_LIPOPROTEIN"/>
    <property type="match status" value="1"/>
</dbReference>
<feature type="region of interest" description="Disordered" evidence="1">
    <location>
        <begin position="21"/>
        <end position="46"/>
    </location>
</feature>
<gene>
    <name evidence="4" type="ORF">FIC82_000905</name>
</gene>
<dbReference type="Pfam" id="PF03713">
    <property type="entry name" value="DUF305"/>
    <property type="match status" value="1"/>
</dbReference>
<dbReference type="RefSeq" id="WP_154797205.1">
    <property type="nucleotide sequence ID" value="NZ_CP052757.1"/>
</dbReference>
<dbReference type="PANTHER" id="PTHR36933:SF1">
    <property type="entry name" value="SLL0788 PROTEIN"/>
    <property type="match status" value="1"/>
</dbReference>